<dbReference type="Proteomes" id="UP000823388">
    <property type="component" value="Chromosome 7N"/>
</dbReference>
<comment type="caution">
    <text evidence="1">The sequence shown here is derived from an EMBL/GenBank/DDBJ whole genome shotgun (WGS) entry which is preliminary data.</text>
</comment>
<protein>
    <submittedName>
        <fullName evidence="1">Uncharacterized protein</fullName>
    </submittedName>
</protein>
<keyword evidence="2" id="KW-1185">Reference proteome</keyword>
<organism evidence="1 2">
    <name type="scientific">Panicum virgatum</name>
    <name type="common">Blackwell switchgrass</name>
    <dbReference type="NCBI Taxonomy" id="38727"/>
    <lineage>
        <taxon>Eukaryota</taxon>
        <taxon>Viridiplantae</taxon>
        <taxon>Streptophyta</taxon>
        <taxon>Embryophyta</taxon>
        <taxon>Tracheophyta</taxon>
        <taxon>Spermatophyta</taxon>
        <taxon>Magnoliopsida</taxon>
        <taxon>Liliopsida</taxon>
        <taxon>Poales</taxon>
        <taxon>Poaceae</taxon>
        <taxon>PACMAD clade</taxon>
        <taxon>Panicoideae</taxon>
        <taxon>Panicodae</taxon>
        <taxon>Paniceae</taxon>
        <taxon>Panicinae</taxon>
        <taxon>Panicum</taxon>
        <taxon>Panicum sect. Hiantes</taxon>
    </lineage>
</organism>
<name>A0A8T0Q181_PANVG</name>
<dbReference type="EMBL" id="CM029050">
    <property type="protein sequence ID" value="KAG2568647.1"/>
    <property type="molecule type" value="Genomic_DNA"/>
</dbReference>
<evidence type="ECO:0000313" key="1">
    <source>
        <dbReference type="EMBL" id="KAG2568647.1"/>
    </source>
</evidence>
<reference evidence="1 2" key="1">
    <citation type="submission" date="2020-05" db="EMBL/GenBank/DDBJ databases">
        <title>WGS assembly of Panicum virgatum.</title>
        <authorList>
            <person name="Lovell J.T."/>
            <person name="Jenkins J."/>
            <person name="Shu S."/>
            <person name="Juenger T.E."/>
            <person name="Schmutz J."/>
        </authorList>
    </citation>
    <scope>NUCLEOTIDE SEQUENCE [LARGE SCALE GENOMIC DNA]</scope>
    <source>
        <strain evidence="2">cv. AP13</strain>
    </source>
</reference>
<proteinExistence type="predicted"/>
<dbReference type="AlphaFoldDB" id="A0A8T0Q181"/>
<evidence type="ECO:0000313" key="2">
    <source>
        <dbReference type="Proteomes" id="UP000823388"/>
    </source>
</evidence>
<sequence length="45" mass="4973">MEGIEEGRAECTCSLRGGADGWASPYLTEIANRRFCEVRCACVFN</sequence>
<gene>
    <name evidence="1" type="ORF">PVAP13_7NG406800</name>
</gene>
<accession>A0A8T0Q181</accession>